<dbReference type="PANTHER" id="PTHR48086:SF7">
    <property type="entry name" value="SODIUM-SOLUTE SYMPORTER-RELATED"/>
    <property type="match status" value="1"/>
</dbReference>
<proteinExistence type="inferred from homology"/>
<evidence type="ECO:0000256" key="4">
    <source>
        <dbReference type="ARBA" id="ARBA00022692"/>
    </source>
</evidence>
<feature type="transmembrane region" description="Helical" evidence="9">
    <location>
        <begin position="199"/>
        <end position="219"/>
    </location>
</feature>
<evidence type="ECO:0000256" key="5">
    <source>
        <dbReference type="ARBA" id="ARBA00022989"/>
    </source>
</evidence>
<keyword evidence="11" id="KW-1185">Reference proteome</keyword>
<dbReference type="InterPro" id="IPR038377">
    <property type="entry name" value="Na/Glc_symporter_sf"/>
</dbReference>
<feature type="transmembrane region" description="Helical" evidence="9">
    <location>
        <begin position="75"/>
        <end position="98"/>
    </location>
</feature>
<dbReference type="PROSITE" id="PS50283">
    <property type="entry name" value="NA_SOLUT_SYMP_3"/>
    <property type="match status" value="1"/>
</dbReference>
<keyword evidence="6 9" id="KW-0472">Membrane</keyword>
<accession>A0ABT3GNI6</accession>
<feature type="transmembrane region" description="Helical" evidence="9">
    <location>
        <begin position="429"/>
        <end position="454"/>
    </location>
</feature>
<gene>
    <name evidence="10" type="ORF">OKA05_21050</name>
</gene>
<dbReference type="InterPro" id="IPR050277">
    <property type="entry name" value="Sodium:Solute_Symporter"/>
</dbReference>
<organism evidence="10 11">
    <name type="scientific">Luteolibacter arcticus</name>
    <dbReference type="NCBI Taxonomy" id="1581411"/>
    <lineage>
        <taxon>Bacteria</taxon>
        <taxon>Pseudomonadati</taxon>
        <taxon>Verrucomicrobiota</taxon>
        <taxon>Verrucomicrobiia</taxon>
        <taxon>Verrucomicrobiales</taxon>
        <taxon>Verrucomicrobiaceae</taxon>
        <taxon>Luteolibacter</taxon>
    </lineage>
</organism>
<sequence>MHLHFFDWLIVIVSFVAFAAIAAWSGKQTKSVSGFLVSGRCAGRYLLTIAAGMVWIDAINIIGMFELYFVGGFPAMSWGLIIQPPLAVIMAVSGWAVYRYRETRAMTVPQYLEMRYSRGVRITAGIVSWVAGMINFGIFPAVSAHFVICFCGLPGTFALAGLTLPTFPLLMIAMMAVTLLFVFHGGHITVLVMDFCQGLFINVAAVVLVLLIGFTWLNWNEVIEILNQAPPDASLLDPSRTSEVKDFNLWYFVISTIGMFYNRLSNFQGQAFDASARTPHEGRMGNVLALIRWQTLCLFFMVMVLAAQVALKHPAHASLGQSIQAWLDVLEKEHGAAVRGQMTVSTALAFILPVGGKGLLLAIMIAAMISSKSAFIHSFGSIFVQDVVMPFRKTHPEPARQLRWLRLSMLGVTFFAVLFGCFYRQTESILMYFALSSTLWLGGSGAVLIGGLYWKKGNTTGAYAAMTVGGVFGLGGFALMQGWKTWYGVPPQLSIAGHSLELNPQWWLFITMLVSTATYAGVSLLTRRGASFDLDRLLHRGAHRDGAARFEDEPQISLWKRMCGVTPEFTPSDRRTVYAFFGWVFAWFGACIVMIVLSLSGKIGNADWAGFWKIYLIALFGLMVFTTVWLGMGGIRDLKTMFRLLKEGQRDSSDDGTVPSGGTVVSASAVTPDKAIDPI</sequence>
<evidence type="ECO:0000256" key="2">
    <source>
        <dbReference type="ARBA" id="ARBA00006434"/>
    </source>
</evidence>
<dbReference type="Pfam" id="PF00474">
    <property type="entry name" value="SSF"/>
    <property type="match status" value="1"/>
</dbReference>
<keyword evidence="5 9" id="KW-1133">Transmembrane helix</keyword>
<evidence type="ECO:0000256" key="9">
    <source>
        <dbReference type="SAM" id="Phobius"/>
    </source>
</evidence>
<evidence type="ECO:0000256" key="7">
    <source>
        <dbReference type="RuleBase" id="RU362091"/>
    </source>
</evidence>
<feature type="transmembrane region" description="Helical" evidence="9">
    <location>
        <begin position="347"/>
        <end position="369"/>
    </location>
</feature>
<dbReference type="Proteomes" id="UP001320876">
    <property type="component" value="Unassembled WGS sequence"/>
</dbReference>
<evidence type="ECO:0000313" key="10">
    <source>
        <dbReference type="EMBL" id="MCW1925062.1"/>
    </source>
</evidence>
<dbReference type="Gene3D" id="1.20.1730.10">
    <property type="entry name" value="Sodium/glucose cotransporter"/>
    <property type="match status" value="1"/>
</dbReference>
<feature type="transmembrane region" description="Helical" evidence="9">
    <location>
        <begin position="45"/>
        <end position="69"/>
    </location>
</feature>
<comment type="subcellular location">
    <subcellularLocation>
        <location evidence="1">Membrane</location>
        <topology evidence="1">Multi-pass membrane protein</topology>
    </subcellularLocation>
</comment>
<feature type="transmembrane region" description="Helical" evidence="9">
    <location>
        <begin position="506"/>
        <end position="526"/>
    </location>
</feature>
<keyword evidence="3" id="KW-0813">Transport</keyword>
<dbReference type="EMBL" id="JAPDDT010000011">
    <property type="protein sequence ID" value="MCW1925062.1"/>
    <property type="molecule type" value="Genomic_DNA"/>
</dbReference>
<evidence type="ECO:0000256" key="6">
    <source>
        <dbReference type="ARBA" id="ARBA00023136"/>
    </source>
</evidence>
<feature type="transmembrane region" description="Helical" evidence="9">
    <location>
        <begin position="612"/>
        <end position="635"/>
    </location>
</feature>
<comment type="similarity">
    <text evidence="2 7">Belongs to the sodium:solute symporter (SSF) (TC 2.A.21) family.</text>
</comment>
<evidence type="ECO:0000256" key="8">
    <source>
        <dbReference type="SAM" id="MobiDB-lite"/>
    </source>
</evidence>
<feature type="transmembrane region" description="Helical" evidence="9">
    <location>
        <begin position="404"/>
        <end position="423"/>
    </location>
</feature>
<feature type="transmembrane region" description="Helical" evidence="9">
    <location>
        <begin position="169"/>
        <end position="193"/>
    </location>
</feature>
<reference evidence="10 11" key="1">
    <citation type="submission" date="2022-10" db="EMBL/GenBank/DDBJ databases">
        <title>Luteolibacter arcticus strain CCTCC AB 2014275, whole genome shotgun sequencing project.</title>
        <authorList>
            <person name="Zhao G."/>
            <person name="Shen L."/>
        </authorList>
    </citation>
    <scope>NUCLEOTIDE SEQUENCE [LARGE SCALE GENOMIC DNA]</scope>
    <source>
        <strain evidence="10 11">CCTCC AB 2014275</strain>
    </source>
</reference>
<feature type="transmembrane region" description="Helical" evidence="9">
    <location>
        <begin position="247"/>
        <end position="264"/>
    </location>
</feature>
<feature type="transmembrane region" description="Helical" evidence="9">
    <location>
        <begin position="6"/>
        <end position="24"/>
    </location>
</feature>
<protein>
    <recommendedName>
        <fullName evidence="12">Sodium:solute symporter</fullName>
    </recommendedName>
</protein>
<feature type="transmembrane region" description="Helical" evidence="9">
    <location>
        <begin position="461"/>
        <end position="483"/>
    </location>
</feature>
<comment type="caution">
    <text evidence="10">The sequence shown here is derived from an EMBL/GenBank/DDBJ whole genome shotgun (WGS) entry which is preliminary data.</text>
</comment>
<feature type="region of interest" description="Disordered" evidence="8">
    <location>
        <begin position="649"/>
        <end position="679"/>
    </location>
</feature>
<name>A0ABT3GNI6_9BACT</name>
<keyword evidence="4 9" id="KW-0812">Transmembrane</keyword>
<evidence type="ECO:0000256" key="3">
    <source>
        <dbReference type="ARBA" id="ARBA00022448"/>
    </source>
</evidence>
<evidence type="ECO:0008006" key="12">
    <source>
        <dbReference type="Google" id="ProtNLM"/>
    </source>
</evidence>
<dbReference type="InterPro" id="IPR001734">
    <property type="entry name" value="Na/solute_symporter"/>
</dbReference>
<feature type="transmembrane region" description="Helical" evidence="9">
    <location>
        <begin position="577"/>
        <end position="600"/>
    </location>
</feature>
<feature type="transmembrane region" description="Helical" evidence="9">
    <location>
        <begin position="291"/>
        <end position="311"/>
    </location>
</feature>
<evidence type="ECO:0000256" key="1">
    <source>
        <dbReference type="ARBA" id="ARBA00004141"/>
    </source>
</evidence>
<dbReference type="PANTHER" id="PTHR48086">
    <property type="entry name" value="SODIUM/PROLINE SYMPORTER-RELATED"/>
    <property type="match status" value="1"/>
</dbReference>
<dbReference type="RefSeq" id="WP_264489170.1">
    <property type="nucleotide sequence ID" value="NZ_JAPDDT010000011.1"/>
</dbReference>
<feature type="transmembrane region" description="Helical" evidence="9">
    <location>
        <begin position="119"/>
        <end position="138"/>
    </location>
</feature>
<evidence type="ECO:0000313" key="11">
    <source>
        <dbReference type="Proteomes" id="UP001320876"/>
    </source>
</evidence>